<dbReference type="Pfam" id="PF00685">
    <property type="entry name" value="Sulfotransfer_1"/>
    <property type="match status" value="1"/>
</dbReference>
<comment type="caution">
    <text evidence="5">The sequence shown here is derived from an EMBL/GenBank/DDBJ whole genome shotgun (WGS) entry which is preliminary data.</text>
</comment>
<sequence>MLQDTPNLSSFSSSSSPRILASHIPYTLLPESMKQSRCKIVYLCRNPKDILISLWHFINNVTPESHECPSLKDFFEDFCGGLSIYGPFWDHMLGYYKESIESPWKVLFLTFEELKSDPVRTLKQLAEFIGYGFSQEEESGDVVGNILKLCSFENLSSLEVNRTERSWVGIENKVFFRRGRVGDWKNLLTTDMVERFDTICREKLERHGLKF</sequence>
<name>A0AAE1MJ15_9FABA</name>
<evidence type="ECO:0000256" key="2">
    <source>
        <dbReference type="ARBA" id="ARBA00022679"/>
    </source>
</evidence>
<dbReference type="EC" id="2.8.2.-" evidence="3"/>
<evidence type="ECO:0000256" key="3">
    <source>
        <dbReference type="RuleBase" id="RU361155"/>
    </source>
</evidence>
<comment type="similarity">
    <text evidence="1 3">Belongs to the sulfotransferase 1 family.</text>
</comment>
<gene>
    <name evidence="5" type="ORF">QN277_029021</name>
</gene>
<protein>
    <recommendedName>
        <fullName evidence="3">Sulfotransferase</fullName>
        <ecNumber evidence="3">2.8.2.-</ecNumber>
    </recommendedName>
</protein>
<reference evidence="5" key="1">
    <citation type="submission" date="2023-10" db="EMBL/GenBank/DDBJ databases">
        <title>Chromosome-level genome of the transformable northern wattle, Acacia crassicarpa.</title>
        <authorList>
            <person name="Massaro I."/>
            <person name="Sinha N.R."/>
            <person name="Poethig S."/>
            <person name="Leichty A.R."/>
        </authorList>
    </citation>
    <scope>NUCLEOTIDE SEQUENCE</scope>
    <source>
        <strain evidence="5">Acra3RX</strain>
        <tissue evidence="5">Leaf</tissue>
    </source>
</reference>
<dbReference type="AlphaFoldDB" id="A0AAE1MJ15"/>
<feature type="domain" description="Sulfotransferase" evidence="4">
    <location>
        <begin position="11"/>
        <end position="206"/>
    </location>
</feature>
<dbReference type="PANTHER" id="PTHR11783">
    <property type="entry name" value="SULFOTRANSFERASE SULT"/>
    <property type="match status" value="1"/>
</dbReference>
<dbReference type="SUPFAM" id="SSF52540">
    <property type="entry name" value="P-loop containing nucleoside triphosphate hydrolases"/>
    <property type="match status" value="1"/>
</dbReference>
<dbReference type="Proteomes" id="UP001293593">
    <property type="component" value="Unassembled WGS sequence"/>
</dbReference>
<evidence type="ECO:0000313" key="5">
    <source>
        <dbReference type="EMBL" id="KAK4263633.1"/>
    </source>
</evidence>
<dbReference type="InterPro" id="IPR000863">
    <property type="entry name" value="Sulfotransferase_dom"/>
</dbReference>
<dbReference type="Gene3D" id="3.40.50.300">
    <property type="entry name" value="P-loop containing nucleotide triphosphate hydrolases"/>
    <property type="match status" value="1"/>
</dbReference>
<keyword evidence="2 3" id="KW-0808">Transferase</keyword>
<evidence type="ECO:0000256" key="1">
    <source>
        <dbReference type="ARBA" id="ARBA00005771"/>
    </source>
</evidence>
<accession>A0AAE1MJ15</accession>
<keyword evidence="6" id="KW-1185">Reference proteome</keyword>
<proteinExistence type="inferred from homology"/>
<evidence type="ECO:0000259" key="4">
    <source>
        <dbReference type="Pfam" id="PF00685"/>
    </source>
</evidence>
<dbReference type="InterPro" id="IPR027417">
    <property type="entry name" value="P-loop_NTPase"/>
</dbReference>
<organism evidence="5 6">
    <name type="scientific">Acacia crassicarpa</name>
    <name type="common">northern wattle</name>
    <dbReference type="NCBI Taxonomy" id="499986"/>
    <lineage>
        <taxon>Eukaryota</taxon>
        <taxon>Viridiplantae</taxon>
        <taxon>Streptophyta</taxon>
        <taxon>Embryophyta</taxon>
        <taxon>Tracheophyta</taxon>
        <taxon>Spermatophyta</taxon>
        <taxon>Magnoliopsida</taxon>
        <taxon>eudicotyledons</taxon>
        <taxon>Gunneridae</taxon>
        <taxon>Pentapetalae</taxon>
        <taxon>rosids</taxon>
        <taxon>fabids</taxon>
        <taxon>Fabales</taxon>
        <taxon>Fabaceae</taxon>
        <taxon>Caesalpinioideae</taxon>
        <taxon>mimosoid clade</taxon>
        <taxon>Acacieae</taxon>
        <taxon>Acacia</taxon>
    </lineage>
</organism>
<dbReference type="EMBL" id="JAWXYG010000009">
    <property type="protein sequence ID" value="KAK4263633.1"/>
    <property type="molecule type" value="Genomic_DNA"/>
</dbReference>
<evidence type="ECO:0000313" key="6">
    <source>
        <dbReference type="Proteomes" id="UP001293593"/>
    </source>
</evidence>
<dbReference type="GO" id="GO:0008146">
    <property type="term" value="F:sulfotransferase activity"/>
    <property type="evidence" value="ECO:0007669"/>
    <property type="project" value="InterPro"/>
</dbReference>